<comment type="caution">
    <text evidence="1">The sequence shown here is derived from an EMBL/GenBank/DDBJ whole genome shotgun (WGS) entry which is preliminary data.</text>
</comment>
<name>A0ABN3CWJ6_9ACTN</name>
<evidence type="ECO:0000313" key="1">
    <source>
        <dbReference type="EMBL" id="GAA2213872.1"/>
    </source>
</evidence>
<accession>A0ABN3CWJ6</accession>
<dbReference type="Proteomes" id="UP001499843">
    <property type="component" value="Unassembled WGS sequence"/>
</dbReference>
<dbReference type="RefSeq" id="WP_344490319.1">
    <property type="nucleotide sequence ID" value="NZ_BAAAQX010000036.1"/>
</dbReference>
<protein>
    <submittedName>
        <fullName evidence="1">Uncharacterized protein</fullName>
    </submittedName>
</protein>
<sequence>MTRYAIDPARNVLVALWSTGIGDTTTLVADLPEMEDIGNVRHLAAQLTRLSEICWRSYTHPASAADQHGPHSIGWRRQQERDAFAGVLPTLIAAHRTSVRPAATQVGRAAHAVAMALHTLGVPGLATHITTDVAAELAAIEQAELGDLSDRAEQAVALSREDASPLHISQADALLRAQPFGCPELLTQIDPAAASVAAAHWYHAAVTVAARHTGLHQVHVVASAEQHSKPLALESLTEITAVITSGGRPRHVVMPLIRNALHVADGHLRGITDIHERVIAAQDLLSKADADHPDLGLEPNTIFVPLTPLDPARPAPDLLDNLLHGIHTCWQVYQDGQTEEGRDELLQQFLGELRQEALDHTDRLL</sequence>
<gene>
    <name evidence="1" type="ORF">GCM10009850_093350</name>
</gene>
<organism evidence="1 2">
    <name type="scientific">Nonomuraea monospora</name>
    <dbReference type="NCBI Taxonomy" id="568818"/>
    <lineage>
        <taxon>Bacteria</taxon>
        <taxon>Bacillati</taxon>
        <taxon>Actinomycetota</taxon>
        <taxon>Actinomycetes</taxon>
        <taxon>Streptosporangiales</taxon>
        <taxon>Streptosporangiaceae</taxon>
        <taxon>Nonomuraea</taxon>
    </lineage>
</organism>
<keyword evidence="2" id="KW-1185">Reference proteome</keyword>
<evidence type="ECO:0000313" key="2">
    <source>
        <dbReference type="Proteomes" id="UP001499843"/>
    </source>
</evidence>
<reference evidence="1 2" key="1">
    <citation type="journal article" date="2019" name="Int. J. Syst. Evol. Microbiol.">
        <title>The Global Catalogue of Microorganisms (GCM) 10K type strain sequencing project: providing services to taxonomists for standard genome sequencing and annotation.</title>
        <authorList>
            <consortium name="The Broad Institute Genomics Platform"/>
            <consortium name="The Broad Institute Genome Sequencing Center for Infectious Disease"/>
            <person name="Wu L."/>
            <person name="Ma J."/>
        </authorList>
    </citation>
    <scope>NUCLEOTIDE SEQUENCE [LARGE SCALE GENOMIC DNA]</scope>
    <source>
        <strain evidence="1 2">JCM 16114</strain>
    </source>
</reference>
<dbReference type="EMBL" id="BAAAQX010000036">
    <property type="protein sequence ID" value="GAA2213872.1"/>
    <property type="molecule type" value="Genomic_DNA"/>
</dbReference>
<proteinExistence type="predicted"/>